<reference evidence="2 3" key="1">
    <citation type="journal article" date="2016" name="Nat. Commun.">
        <title>Thousands of microbial genomes shed light on interconnected biogeochemical processes in an aquifer system.</title>
        <authorList>
            <person name="Anantharaman K."/>
            <person name="Brown C.T."/>
            <person name="Hug L.A."/>
            <person name="Sharon I."/>
            <person name="Castelle C.J."/>
            <person name="Probst A.J."/>
            <person name="Thomas B.C."/>
            <person name="Singh A."/>
            <person name="Wilkins M.J."/>
            <person name="Karaoz U."/>
            <person name="Brodie E.L."/>
            <person name="Williams K.H."/>
            <person name="Hubbard S.S."/>
            <person name="Banfield J.F."/>
        </authorList>
    </citation>
    <scope>NUCLEOTIDE SEQUENCE [LARGE SCALE GENOMIC DNA]</scope>
</reference>
<dbReference type="EMBL" id="MHIM01000009">
    <property type="protein sequence ID" value="OGY52971.1"/>
    <property type="molecule type" value="Genomic_DNA"/>
</dbReference>
<dbReference type="PROSITE" id="PS00409">
    <property type="entry name" value="PROKAR_NTER_METHYL"/>
    <property type="match status" value="1"/>
</dbReference>
<dbReference type="Proteomes" id="UP000177376">
    <property type="component" value="Unassembled WGS sequence"/>
</dbReference>
<gene>
    <name evidence="2" type="ORF">A3A02_04500</name>
</gene>
<sequence>MSKLNNQGITLLEAMITIVVIMIGVLILANIFPIAFKISESAKQATIATNLAQAKLEELFSLNYDNIAIGVIEVKERLSADPNNYLYDYQRETLTEYVDQNLQTSVSETDLKKMTVNVYYKSSALKTEKSVQLTSLISKK</sequence>
<keyword evidence="1" id="KW-1133">Transmembrane helix</keyword>
<keyword evidence="1" id="KW-0812">Transmembrane</keyword>
<feature type="transmembrane region" description="Helical" evidence="1">
    <location>
        <begin position="12"/>
        <end position="36"/>
    </location>
</feature>
<accession>A0A1G1YL17</accession>
<keyword evidence="1" id="KW-0472">Membrane</keyword>
<protein>
    <recommendedName>
        <fullName evidence="4">Type II secretion system protein GspG C-terminal domain-containing protein</fullName>
    </recommendedName>
</protein>
<dbReference type="InterPro" id="IPR012902">
    <property type="entry name" value="N_methyl_site"/>
</dbReference>
<organism evidence="2 3">
    <name type="scientific">Candidatus Buchananbacteria bacterium RIFCSPLOWO2_01_FULL_39_33</name>
    <dbReference type="NCBI Taxonomy" id="1797543"/>
    <lineage>
        <taxon>Bacteria</taxon>
        <taxon>Candidatus Buchananiibacteriota</taxon>
    </lineage>
</organism>
<evidence type="ECO:0000313" key="2">
    <source>
        <dbReference type="EMBL" id="OGY52971.1"/>
    </source>
</evidence>
<evidence type="ECO:0000256" key="1">
    <source>
        <dbReference type="SAM" id="Phobius"/>
    </source>
</evidence>
<dbReference type="AlphaFoldDB" id="A0A1G1YL17"/>
<dbReference type="Pfam" id="PF07963">
    <property type="entry name" value="N_methyl"/>
    <property type="match status" value="1"/>
</dbReference>
<name>A0A1G1YL17_9BACT</name>
<proteinExistence type="predicted"/>
<comment type="caution">
    <text evidence="2">The sequence shown here is derived from an EMBL/GenBank/DDBJ whole genome shotgun (WGS) entry which is preliminary data.</text>
</comment>
<evidence type="ECO:0000313" key="3">
    <source>
        <dbReference type="Proteomes" id="UP000177376"/>
    </source>
</evidence>
<evidence type="ECO:0008006" key="4">
    <source>
        <dbReference type="Google" id="ProtNLM"/>
    </source>
</evidence>